<evidence type="ECO:0000313" key="4">
    <source>
        <dbReference type="EMBL" id="GAA2534679.1"/>
    </source>
</evidence>
<reference evidence="4 5" key="1">
    <citation type="journal article" date="2019" name="Int. J. Syst. Evol. Microbiol.">
        <title>The Global Catalogue of Microorganisms (GCM) 10K type strain sequencing project: providing services to taxonomists for standard genome sequencing and annotation.</title>
        <authorList>
            <consortium name="The Broad Institute Genomics Platform"/>
            <consortium name="The Broad Institute Genome Sequencing Center for Infectious Disease"/>
            <person name="Wu L."/>
            <person name="Ma J."/>
        </authorList>
    </citation>
    <scope>NUCLEOTIDE SEQUENCE [LARGE SCALE GENOMIC DNA]</scope>
    <source>
        <strain evidence="4 5">JCM 6924</strain>
    </source>
</reference>
<dbReference type="RefSeq" id="WP_344537548.1">
    <property type="nucleotide sequence ID" value="NZ_BAAATM010000010.1"/>
</dbReference>
<dbReference type="InterPro" id="IPR006076">
    <property type="entry name" value="FAD-dep_OxRdtase"/>
</dbReference>
<dbReference type="InterPro" id="IPR036188">
    <property type="entry name" value="FAD/NAD-bd_sf"/>
</dbReference>
<name>A0ABN3NUT4_9ACTN</name>
<comment type="caution">
    <text evidence="4">The sequence shown here is derived from an EMBL/GenBank/DDBJ whole genome shotgun (WGS) entry which is preliminary data.</text>
</comment>
<evidence type="ECO:0000256" key="1">
    <source>
        <dbReference type="ARBA" id="ARBA00023002"/>
    </source>
</evidence>
<dbReference type="Proteomes" id="UP001501095">
    <property type="component" value="Unassembled WGS sequence"/>
</dbReference>
<sequence length="432" mass="45584">MAKSPKGRAAGALDRRTMAEDAQHANPPERDGPLTSSSPSSSASPSAFATVPRTAGVVIVGGGVMGTSIAFHLAEAGVRDVVVVERGELGQGSSGKPIGGVRAHFSDPLNIELGRRSLRAFRDFPDRPGADIRLDTVGYLFLLTDERQAADFEAGVRLQNSLGVPSRMTDPDEARRLCPYVSTDGLVAAAYSPDDGHARPGLVVQGYARAAARAGVVLATHTAVTGMDLTGDRVTAVHTDRGRIECDTVVCAAGAWSARIGAMAGVDLPVRPVRRQLAFTVPLVPPAPRIPFTIDFASSAYFHNSDDGLLFGLADPGEPDGFDTTWTPHWLELFREAVRHRAPALAGLETAGGWAGLYEVTPDHNALIGRSADVVNFLYATGFSGHGFLQAPAVGEVVRDLCLERTPCVDVGPLGADRFRTGATIRPESHVV</sequence>
<accession>A0ABN3NUT4</accession>
<feature type="region of interest" description="Disordered" evidence="2">
    <location>
        <begin position="1"/>
        <end position="48"/>
    </location>
</feature>
<dbReference type="Pfam" id="PF01266">
    <property type="entry name" value="DAO"/>
    <property type="match status" value="1"/>
</dbReference>
<dbReference type="Gene3D" id="3.30.9.10">
    <property type="entry name" value="D-Amino Acid Oxidase, subunit A, domain 2"/>
    <property type="match status" value="1"/>
</dbReference>
<dbReference type="Gene3D" id="3.50.50.60">
    <property type="entry name" value="FAD/NAD(P)-binding domain"/>
    <property type="match status" value="1"/>
</dbReference>
<protein>
    <submittedName>
        <fullName evidence="4">FAD-binding oxidoreductase</fullName>
    </submittedName>
</protein>
<feature type="compositionally biased region" description="Basic and acidic residues" evidence="2">
    <location>
        <begin position="13"/>
        <end position="32"/>
    </location>
</feature>
<feature type="domain" description="FAD dependent oxidoreductase" evidence="3">
    <location>
        <begin position="57"/>
        <end position="401"/>
    </location>
</feature>
<keyword evidence="5" id="KW-1185">Reference proteome</keyword>
<dbReference type="EMBL" id="BAAATM010000010">
    <property type="protein sequence ID" value="GAA2534679.1"/>
    <property type="molecule type" value="Genomic_DNA"/>
</dbReference>
<evidence type="ECO:0000259" key="3">
    <source>
        <dbReference type="Pfam" id="PF01266"/>
    </source>
</evidence>
<organism evidence="4 5">
    <name type="scientific">Streptomyces levis</name>
    <dbReference type="NCBI Taxonomy" id="285566"/>
    <lineage>
        <taxon>Bacteria</taxon>
        <taxon>Bacillati</taxon>
        <taxon>Actinomycetota</taxon>
        <taxon>Actinomycetes</taxon>
        <taxon>Kitasatosporales</taxon>
        <taxon>Streptomycetaceae</taxon>
        <taxon>Streptomyces</taxon>
    </lineage>
</organism>
<evidence type="ECO:0000313" key="5">
    <source>
        <dbReference type="Proteomes" id="UP001501095"/>
    </source>
</evidence>
<proteinExistence type="predicted"/>
<dbReference type="SUPFAM" id="SSF51905">
    <property type="entry name" value="FAD/NAD(P)-binding domain"/>
    <property type="match status" value="1"/>
</dbReference>
<feature type="compositionally biased region" description="Low complexity" evidence="2">
    <location>
        <begin position="36"/>
        <end position="47"/>
    </location>
</feature>
<keyword evidence="1" id="KW-0560">Oxidoreductase</keyword>
<dbReference type="PANTHER" id="PTHR13847">
    <property type="entry name" value="SARCOSINE DEHYDROGENASE-RELATED"/>
    <property type="match status" value="1"/>
</dbReference>
<evidence type="ECO:0000256" key="2">
    <source>
        <dbReference type="SAM" id="MobiDB-lite"/>
    </source>
</evidence>
<gene>
    <name evidence="4" type="ORF">GCM10010423_33900</name>
</gene>
<dbReference type="PANTHER" id="PTHR13847:SF287">
    <property type="entry name" value="FAD-DEPENDENT OXIDOREDUCTASE DOMAIN-CONTAINING PROTEIN 1"/>
    <property type="match status" value="1"/>
</dbReference>